<comment type="caution">
    <text evidence="2">The sequence shown here is derived from an EMBL/GenBank/DDBJ whole genome shotgun (WGS) entry which is preliminary data.</text>
</comment>
<gene>
    <name evidence="2" type="ORF">E5676_scaffold162G00450</name>
</gene>
<evidence type="ECO:0000313" key="2">
    <source>
        <dbReference type="EMBL" id="TYK23837.1"/>
    </source>
</evidence>
<proteinExistence type="predicted"/>
<evidence type="ECO:0000256" key="1">
    <source>
        <dbReference type="SAM" id="MobiDB-lite"/>
    </source>
</evidence>
<evidence type="ECO:0000313" key="3">
    <source>
        <dbReference type="Proteomes" id="UP000321947"/>
    </source>
</evidence>
<name>A0A5D3DJS6_CUCMM</name>
<accession>A0A5D3DJS6</accession>
<reference evidence="2 3" key="1">
    <citation type="submission" date="2019-08" db="EMBL/GenBank/DDBJ databases">
        <title>Draft genome sequences of two oriental melons (Cucumis melo L. var makuwa).</title>
        <authorList>
            <person name="Kwon S.-Y."/>
        </authorList>
    </citation>
    <scope>NUCLEOTIDE SEQUENCE [LARGE SCALE GENOMIC DNA]</scope>
    <source>
        <strain evidence="3">cv. Chang Bougi</strain>
        <tissue evidence="2">Leaf</tissue>
    </source>
</reference>
<feature type="region of interest" description="Disordered" evidence="1">
    <location>
        <begin position="1"/>
        <end position="22"/>
    </location>
</feature>
<sequence>MVKLIGQGMHTGGQGMHNGNKHPVQTRFVYSKNFDLRGDDRAPSSFGEVILSSAIQLLSGYDQAFAVKSTALVGAIGHHRHLERSDRAPRPLEGRYCRQRSNFYRGTIGLLPSDPTPGRSDRAPSSFGEVEAKLYHRRLLREAMVKLHRCRPLKA</sequence>
<organism evidence="2 3">
    <name type="scientific">Cucumis melo var. makuwa</name>
    <name type="common">Oriental melon</name>
    <dbReference type="NCBI Taxonomy" id="1194695"/>
    <lineage>
        <taxon>Eukaryota</taxon>
        <taxon>Viridiplantae</taxon>
        <taxon>Streptophyta</taxon>
        <taxon>Embryophyta</taxon>
        <taxon>Tracheophyta</taxon>
        <taxon>Spermatophyta</taxon>
        <taxon>Magnoliopsida</taxon>
        <taxon>eudicotyledons</taxon>
        <taxon>Gunneridae</taxon>
        <taxon>Pentapetalae</taxon>
        <taxon>rosids</taxon>
        <taxon>fabids</taxon>
        <taxon>Cucurbitales</taxon>
        <taxon>Cucurbitaceae</taxon>
        <taxon>Benincaseae</taxon>
        <taxon>Cucumis</taxon>
    </lineage>
</organism>
<protein>
    <submittedName>
        <fullName evidence="2">Uncharacterized protein</fullName>
    </submittedName>
</protein>
<dbReference type="Proteomes" id="UP000321947">
    <property type="component" value="Unassembled WGS sequence"/>
</dbReference>
<dbReference type="EMBL" id="SSTD01004323">
    <property type="protein sequence ID" value="TYK23837.1"/>
    <property type="molecule type" value="Genomic_DNA"/>
</dbReference>
<dbReference type="AlphaFoldDB" id="A0A5D3DJS6"/>